<dbReference type="AlphaFoldDB" id="A0A0F9KHH4"/>
<feature type="compositionally biased region" description="Polar residues" evidence="4">
    <location>
        <begin position="1"/>
        <end position="14"/>
    </location>
</feature>
<feature type="region of interest" description="Disordered" evidence="4">
    <location>
        <begin position="39"/>
        <end position="58"/>
    </location>
</feature>
<dbReference type="CDD" id="cd04465">
    <property type="entry name" value="S1_RPS1_repeat_ec2_hs2"/>
    <property type="match status" value="1"/>
</dbReference>
<proteinExistence type="inferred from homology"/>
<comment type="caution">
    <text evidence="6">The sequence shown here is derived from an EMBL/GenBank/DDBJ whole genome shotgun (WGS) entry which is preliminary data.</text>
</comment>
<name>A0A0F9KHH4_9ZZZZ</name>
<dbReference type="InterPro" id="IPR035104">
    <property type="entry name" value="Ribosomal_protein_S1-like"/>
</dbReference>
<dbReference type="GO" id="GO:0022627">
    <property type="term" value="C:cytosolic small ribosomal subunit"/>
    <property type="evidence" value="ECO:0007669"/>
    <property type="project" value="TreeGrafter"/>
</dbReference>
<organism evidence="6">
    <name type="scientific">marine sediment metagenome</name>
    <dbReference type="NCBI Taxonomy" id="412755"/>
    <lineage>
        <taxon>unclassified sequences</taxon>
        <taxon>metagenomes</taxon>
        <taxon>ecological metagenomes</taxon>
    </lineage>
</organism>
<feature type="domain" description="S1 motif" evidence="5">
    <location>
        <begin position="223"/>
        <end position="251"/>
    </location>
</feature>
<dbReference type="SUPFAM" id="SSF50249">
    <property type="entry name" value="Nucleic acid-binding proteins"/>
    <property type="match status" value="3"/>
</dbReference>
<dbReference type="PROSITE" id="PS50126">
    <property type="entry name" value="S1"/>
    <property type="match status" value="3"/>
</dbReference>
<evidence type="ECO:0000256" key="2">
    <source>
        <dbReference type="ARBA" id="ARBA00022980"/>
    </source>
</evidence>
<reference evidence="6" key="1">
    <citation type="journal article" date="2015" name="Nature">
        <title>Complex archaea that bridge the gap between prokaryotes and eukaryotes.</title>
        <authorList>
            <person name="Spang A."/>
            <person name="Saw J.H."/>
            <person name="Jorgensen S.L."/>
            <person name="Zaremba-Niedzwiedzka K."/>
            <person name="Martijn J."/>
            <person name="Lind A.E."/>
            <person name="van Eijk R."/>
            <person name="Schleper C."/>
            <person name="Guy L."/>
            <person name="Ettema T.J."/>
        </authorList>
    </citation>
    <scope>NUCLEOTIDE SEQUENCE</scope>
</reference>
<dbReference type="Pfam" id="PF00575">
    <property type="entry name" value="S1"/>
    <property type="match status" value="2"/>
</dbReference>
<dbReference type="PRINTS" id="PR00681">
    <property type="entry name" value="RIBOSOMALS1"/>
</dbReference>
<dbReference type="GO" id="GO:0003735">
    <property type="term" value="F:structural constituent of ribosome"/>
    <property type="evidence" value="ECO:0007669"/>
    <property type="project" value="TreeGrafter"/>
</dbReference>
<dbReference type="InterPro" id="IPR003029">
    <property type="entry name" value="S1_domain"/>
</dbReference>
<dbReference type="GO" id="GO:0006412">
    <property type="term" value="P:translation"/>
    <property type="evidence" value="ECO:0007669"/>
    <property type="project" value="TreeGrafter"/>
</dbReference>
<dbReference type="GO" id="GO:0003729">
    <property type="term" value="F:mRNA binding"/>
    <property type="evidence" value="ECO:0007669"/>
    <property type="project" value="TreeGrafter"/>
</dbReference>
<dbReference type="EMBL" id="LAZR01007996">
    <property type="protein sequence ID" value="KKM81599.1"/>
    <property type="molecule type" value="Genomic_DNA"/>
</dbReference>
<dbReference type="PANTHER" id="PTHR10724:SF7">
    <property type="entry name" value="SMALL RIBOSOMAL SUBUNIT PROTEIN BS1C"/>
    <property type="match status" value="1"/>
</dbReference>
<dbReference type="InterPro" id="IPR012340">
    <property type="entry name" value="NA-bd_OB-fold"/>
</dbReference>
<protein>
    <recommendedName>
        <fullName evidence="5">S1 motif domain-containing protein</fullName>
    </recommendedName>
</protein>
<evidence type="ECO:0000313" key="6">
    <source>
        <dbReference type="EMBL" id="KKM81599.1"/>
    </source>
</evidence>
<dbReference type="Gene3D" id="2.40.50.140">
    <property type="entry name" value="Nucleic acid-binding proteins"/>
    <property type="match status" value="3"/>
</dbReference>
<feature type="region of interest" description="Disordered" evidence="4">
    <location>
        <begin position="1"/>
        <end position="30"/>
    </location>
</feature>
<feature type="domain" description="S1 motif" evidence="5">
    <location>
        <begin position="56"/>
        <end position="122"/>
    </location>
</feature>
<dbReference type="PANTHER" id="PTHR10724">
    <property type="entry name" value="30S RIBOSOMAL PROTEIN S1"/>
    <property type="match status" value="1"/>
</dbReference>
<comment type="similarity">
    <text evidence="1">Belongs to the bacterial ribosomal protein bS1 family.</text>
</comment>
<accession>A0A0F9KHH4</accession>
<evidence type="ECO:0000256" key="1">
    <source>
        <dbReference type="ARBA" id="ARBA00006767"/>
    </source>
</evidence>
<evidence type="ECO:0000256" key="3">
    <source>
        <dbReference type="ARBA" id="ARBA00023274"/>
    </source>
</evidence>
<dbReference type="SMART" id="SM00316">
    <property type="entry name" value="S1"/>
    <property type="match status" value="2"/>
</dbReference>
<sequence>MHQVSEEPQSNADSSGDLDDALQREIDEALGGQSIEELIGEAVLPPEPAPSGRERGEVAPGQIVPCRVVAIDRDAVLVEMGRKDQGLAPLEQFERDPEPGDILQLEVVRYDTNEDLWIVSREGAVERATWEDLTEGTIVEAFVEKTNKGGLEVRFGGIRAFMPISQISVYRVEDPAEYVNTKLRCQVTEVDRRDSRVIVSARAVMEVELEAKREALLAELAEGDVREGIVRQVMPYGAFVDIGGVDGLVHV</sequence>
<keyword evidence="3" id="KW-0687">Ribonucleoprotein</keyword>
<feature type="non-terminal residue" evidence="6">
    <location>
        <position position="251"/>
    </location>
</feature>
<dbReference type="InterPro" id="IPR050437">
    <property type="entry name" value="Ribos_protein_bS1-like"/>
</dbReference>
<evidence type="ECO:0000259" key="5">
    <source>
        <dbReference type="PROSITE" id="PS50126"/>
    </source>
</evidence>
<keyword evidence="2" id="KW-0689">Ribosomal protein</keyword>
<feature type="domain" description="S1 motif" evidence="5">
    <location>
        <begin position="136"/>
        <end position="202"/>
    </location>
</feature>
<gene>
    <name evidence="6" type="ORF">LCGC14_1328220</name>
</gene>
<evidence type="ECO:0000256" key="4">
    <source>
        <dbReference type="SAM" id="MobiDB-lite"/>
    </source>
</evidence>